<dbReference type="EMBL" id="JQAT01000006">
    <property type="protein sequence ID" value="KRN27750.1"/>
    <property type="molecule type" value="Genomic_DNA"/>
</dbReference>
<name>A0A0R2FIZ3_9LACO</name>
<dbReference type="Pfam" id="PF05709">
    <property type="entry name" value="Sipho_tail"/>
    <property type="match status" value="1"/>
</dbReference>
<dbReference type="EMBL" id="JQAZ01000007">
    <property type="protein sequence ID" value="KRN30285.1"/>
    <property type="molecule type" value="Genomic_DNA"/>
</dbReference>
<accession>A0A0R2FIZ3</accession>
<organism evidence="2 5">
    <name type="scientific">Lactobacillus selangorensis</name>
    <dbReference type="NCBI Taxonomy" id="81857"/>
    <lineage>
        <taxon>Bacteria</taxon>
        <taxon>Bacillati</taxon>
        <taxon>Bacillota</taxon>
        <taxon>Bacilli</taxon>
        <taxon>Lactobacillales</taxon>
        <taxon>Lactobacillaceae</taxon>
        <taxon>Lactobacillus</taxon>
    </lineage>
</organism>
<evidence type="ECO:0000259" key="1">
    <source>
        <dbReference type="Pfam" id="PF05709"/>
    </source>
</evidence>
<dbReference type="OrthoDB" id="2194642at2"/>
<feature type="domain" description="Siphovirus-type tail component RIFT-related" evidence="1">
    <location>
        <begin position="26"/>
        <end position="129"/>
    </location>
</feature>
<proteinExistence type="predicted"/>
<gene>
    <name evidence="2" type="ORF">IV38_GL001964</name>
    <name evidence="3" type="ORF">IV40_GL001873</name>
</gene>
<dbReference type="RefSeq" id="WP_057770718.1">
    <property type="nucleotide sequence ID" value="NZ_JQAT01000006.1"/>
</dbReference>
<evidence type="ECO:0000313" key="4">
    <source>
        <dbReference type="Proteomes" id="UP000051645"/>
    </source>
</evidence>
<dbReference type="Proteomes" id="UP000051751">
    <property type="component" value="Unassembled WGS sequence"/>
</dbReference>
<dbReference type="Proteomes" id="UP000051645">
    <property type="component" value="Unassembled WGS sequence"/>
</dbReference>
<dbReference type="STRING" id="81857.IV38_GL001964"/>
<sequence>MIDKLFILRDGEPEFEIGDVTGGQIQPLSFDAGAPQPTTIYTAIAGADGEMLNSTTYGPTTATATFFLRGRDIYDYKLQAAKLYSLLTSRNPVRVRDGVDEYKVAYLIAKPITLTPLNFTDGDVTVQFDNPAGYRQSYDRSDQLTHWQHGMNLPSDYIPQYTFTENEFDVFNASDFRVDPYKSRHDLKIIIQGVSGKLTVENQTNGTTFSITKELQPSDRFEMDGVHAMLNGVPDSQDTDFGHIELEKGSNHIIVTGTMTGITFSFPFVYF</sequence>
<dbReference type="AlphaFoldDB" id="A0A0R2FIZ3"/>
<dbReference type="InterPro" id="IPR008841">
    <property type="entry name" value="Siphovirus-type_tail_N"/>
</dbReference>
<protein>
    <recommendedName>
        <fullName evidence="1">Siphovirus-type tail component RIFT-related domain-containing protein</fullName>
    </recommendedName>
</protein>
<keyword evidence="4" id="KW-1185">Reference proteome</keyword>
<dbReference type="PATRIC" id="fig|81857.3.peg.1998"/>
<comment type="caution">
    <text evidence="2">The sequence shown here is derived from an EMBL/GenBank/DDBJ whole genome shotgun (WGS) entry which is preliminary data.</text>
</comment>
<evidence type="ECO:0000313" key="2">
    <source>
        <dbReference type="EMBL" id="KRN27750.1"/>
    </source>
</evidence>
<evidence type="ECO:0000313" key="5">
    <source>
        <dbReference type="Proteomes" id="UP000051751"/>
    </source>
</evidence>
<evidence type="ECO:0000313" key="3">
    <source>
        <dbReference type="EMBL" id="KRN30285.1"/>
    </source>
</evidence>
<reference evidence="4 5" key="1">
    <citation type="journal article" date="2015" name="Genome Announc.">
        <title>Expanding the biotechnology potential of lactobacilli through comparative genomics of 213 strains and associated genera.</title>
        <authorList>
            <person name="Sun Z."/>
            <person name="Harris H.M."/>
            <person name="McCann A."/>
            <person name="Guo C."/>
            <person name="Argimon S."/>
            <person name="Zhang W."/>
            <person name="Yang X."/>
            <person name="Jeffery I.B."/>
            <person name="Cooney J.C."/>
            <person name="Kagawa T.F."/>
            <person name="Liu W."/>
            <person name="Song Y."/>
            <person name="Salvetti E."/>
            <person name="Wrobel A."/>
            <person name="Rasinkangas P."/>
            <person name="Parkhill J."/>
            <person name="Rea M.C."/>
            <person name="O'Sullivan O."/>
            <person name="Ritari J."/>
            <person name="Douillard F.P."/>
            <person name="Paul Ross R."/>
            <person name="Yang R."/>
            <person name="Briner A.E."/>
            <person name="Felis G.E."/>
            <person name="de Vos W.M."/>
            <person name="Barrangou R."/>
            <person name="Klaenhammer T.R."/>
            <person name="Caufield P.W."/>
            <person name="Cui Y."/>
            <person name="Zhang H."/>
            <person name="O'Toole P.W."/>
        </authorList>
    </citation>
    <scope>NUCLEOTIDE SEQUENCE [LARGE SCALE GENOMIC DNA]</scope>
    <source>
        <strain evidence="2 5">ATCC BAA-66</strain>
        <strain evidence="3 4">DSM 13344</strain>
    </source>
</reference>